<gene>
    <name evidence="1" type="ORF">GSOID_T00030024001</name>
</gene>
<organism evidence="1">
    <name type="scientific">Oikopleura dioica</name>
    <name type="common">Tunicate</name>
    <dbReference type="NCBI Taxonomy" id="34765"/>
    <lineage>
        <taxon>Eukaryota</taxon>
        <taxon>Metazoa</taxon>
        <taxon>Chordata</taxon>
        <taxon>Tunicata</taxon>
        <taxon>Appendicularia</taxon>
        <taxon>Copelata</taxon>
        <taxon>Oikopleuridae</taxon>
        <taxon>Oikopleura</taxon>
    </lineage>
</organism>
<accession>E4YNB4</accession>
<proteinExistence type="predicted"/>
<sequence>MYQKHFSGKPIYKMNPTEKEKEHWANKLLHTSGIGIGHGTGRVYPRYVYRENCLFKKIRECFL</sequence>
<name>E4YNB4_OIKDI</name>
<reference evidence="1" key="1">
    <citation type="journal article" date="2010" name="Science">
        <title>Plasticity of animal genome architecture unmasked by rapid evolution of a pelagic tunicate.</title>
        <authorList>
            <person name="Denoeud F."/>
            <person name="Henriet S."/>
            <person name="Mungpakdee S."/>
            <person name="Aury J.M."/>
            <person name="Da Silva C."/>
            <person name="Brinkmann H."/>
            <person name="Mikhaleva J."/>
            <person name="Olsen L.C."/>
            <person name="Jubin C."/>
            <person name="Canestro C."/>
            <person name="Bouquet J.M."/>
            <person name="Danks G."/>
            <person name="Poulain J."/>
            <person name="Campsteijn C."/>
            <person name="Adamski M."/>
            <person name="Cross I."/>
            <person name="Yadetie F."/>
            <person name="Muffato M."/>
            <person name="Louis A."/>
            <person name="Butcher S."/>
            <person name="Tsagkogeorga G."/>
            <person name="Konrad A."/>
            <person name="Singh S."/>
            <person name="Jensen M.F."/>
            <person name="Cong E.H."/>
            <person name="Eikeseth-Otteraa H."/>
            <person name="Noel B."/>
            <person name="Anthouard V."/>
            <person name="Porcel B.M."/>
            <person name="Kachouri-Lafond R."/>
            <person name="Nishino A."/>
            <person name="Ugolini M."/>
            <person name="Chourrout P."/>
            <person name="Nishida H."/>
            <person name="Aasland R."/>
            <person name="Huzurbazar S."/>
            <person name="Westhof E."/>
            <person name="Delsuc F."/>
            <person name="Lehrach H."/>
            <person name="Reinhardt R."/>
            <person name="Weissenbach J."/>
            <person name="Roy S.W."/>
            <person name="Artiguenave F."/>
            <person name="Postlethwait J.H."/>
            <person name="Manak J.R."/>
            <person name="Thompson E.M."/>
            <person name="Jaillon O."/>
            <person name="Du Pasquier L."/>
            <person name="Boudinot P."/>
            <person name="Liberles D.A."/>
            <person name="Volff J.N."/>
            <person name="Philippe H."/>
            <person name="Lenhard B."/>
            <person name="Roest Crollius H."/>
            <person name="Wincker P."/>
            <person name="Chourrout D."/>
        </authorList>
    </citation>
    <scope>NUCLEOTIDE SEQUENCE [LARGE SCALE GENOMIC DNA]</scope>
</reference>
<evidence type="ECO:0000313" key="1">
    <source>
        <dbReference type="EMBL" id="CBY36962.1"/>
    </source>
</evidence>
<dbReference type="Proteomes" id="UP000011014">
    <property type="component" value="Unassembled WGS sequence"/>
</dbReference>
<protein>
    <submittedName>
        <fullName evidence="1">Uncharacterized protein</fullName>
    </submittedName>
</protein>
<dbReference type="AlphaFoldDB" id="E4YNB4"/>
<dbReference type="EMBL" id="FN654876">
    <property type="protein sequence ID" value="CBY36962.1"/>
    <property type="molecule type" value="Genomic_DNA"/>
</dbReference>